<keyword evidence="2" id="KW-1185">Reference proteome</keyword>
<dbReference type="EMBL" id="OOGT01000062">
    <property type="protein sequence ID" value="SPL70481.1"/>
    <property type="molecule type" value="Genomic_DNA"/>
</dbReference>
<accession>A0A2U3MYK1</accession>
<name>A0A2U3MYK1_9GAMM</name>
<proteinExistence type="predicted"/>
<dbReference type="Proteomes" id="UP000245974">
    <property type="component" value="Unassembled WGS sequence"/>
</dbReference>
<protein>
    <submittedName>
        <fullName evidence="1">Uncharacterized protein</fullName>
    </submittedName>
</protein>
<evidence type="ECO:0000313" key="2">
    <source>
        <dbReference type="Proteomes" id="UP000245974"/>
    </source>
</evidence>
<evidence type="ECO:0000313" key="1">
    <source>
        <dbReference type="EMBL" id="SPL70481.1"/>
    </source>
</evidence>
<dbReference type="InParanoid" id="A0A2U3MYK1"/>
<dbReference type="AlphaFoldDB" id="A0A2U3MYK1"/>
<sequence length="95" mass="10921">MNFIFIWLYFELCLVANEGSMSFWQKLFLANQQHNEHKNQIACVENDCSCKSNDQLVSALLKATDEDVIAGIKKVLMSRGYSKKELSELQHPPIQ</sequence>
<gene>
    <name evidence="1" type="ORF">KPC_1659</name>
</gene>
<reference evidence="2" key="1">
    <citation type="submission" date="2018-03" db="EMBL/GenBank/DDBJ databases">
        <authorList>
            <person name="Blom J."/>
        </authorList>
    </citation>
    <scope>NUCLEOTIDE SEQUENCE [LARGE SCALE GENOMIC DNA]</scope>
    <source>
        <strain evidence="2">KPC-SM-21</strain>
    </source>
</reference>
<organism evidence="1 2">
    <name type="scientific">Acinetobacter stercoris</name>
    <dbReference type="NCBI Taxonomy" id="2126983"/>
    <lineage>
        <taxon>Bacteria</taxon>
        <taxon>Pseudomonadati</taxon>
        <taxon>Pseudomonadota</taxon>
        <taxon>Gammaproteobacteria</taxon>
        <taxon>Moraxellales</taxon>
        <taxon>Moraxellaceae</taxon>
        <taxon>Acinetobacter</taxon>
    </lineage>
</organism>